<dbReference type="InterPro" id="IPR047570">
    <property type="entry name" value="NSP12_IF_CoV"/>
</dbReference>
<keyword evidence="12" id="KW-1090">Inhibition of host innate immune response by virus</keyword>
<organism evidence="82">
    <name type="scientific">Cardioderma bat coronavirus</name>
    <dbReference type="NCBI Taxonomy" id="3119326"/>
    <lineage>
        <taxon>Viruses</taxon>
        <taxon>Riboviria</taxon>
        <taxon>Orthornavirae</taxon>
        <taxon>Pisuviricota</taxon>
        <taxon>Pisoniviricetes</taxon>
        <taxon>Nidovirales</taxon>
        <taxon>Cornidovirineae</taxon>
        <taxon>Coronaviridae</taxon>
    </lineage>
</organism>
<dbReference type="Pfam" id="PF08710">
    <property type="entry name" value="CoV_NSP9"/>
    <property type="match status" value="1"/>
</dbReference>
<dbReference type="CDD" id="cd21161">
    <property type="entry name" value="NendoU_cv_Nsp15-like"/>
    <property type="match status" value="1"/>
</dbReference>
<dbReference type="CDD" id="cd21689">
    <property type="entry name" value="stalk_CoV_Nsp13-like"/>
    <property type="match status" value="1"/>
</dbReference>
<evidence type="ECO:0000256" key="25">
    <source>
        <dbReference type="ARBA" id="ARBA00022786"/>
    </source>
</evidence>
<evidence type="ECO:0000256" key="24">
    <source>
        <dbReference type="ARBA" id="ARBA00022771"/>
    </source>
</evidence>
<comment type="similarity">
    <text evidence="6">Belongs to the coronaviruses polyprotein 1ab family.</text>
</comment>
<dbReference type="PROSITE" id="PS51960">
    <property type="entry name" value="COV_NSP15_NTD"/>
    <property type="match status" value="1"/>
</dbReference>
<dbReference type="Gene3D" id="3.40.220.10">
    <property type="entry name" value="Leucine Aminopeptidase, subunit E, domain 1"/>
    <property type="match status" value="1"/>
</dbReference>
<evidence type="ECO:0000256" key="38">
    <source>
        <dbReference type="ARBA" id="ARBA00023050"/>
    </source>
</evidence>
<dbReference type="GO" id="GO:0004197">
    <property type="term" value="F:cysteine-type endopeptidase activity"/>
    <property type="evidence" value="ECO:0007669"/>
    <property type="project" value="InterPro"/>
</dbReference>
<dbReference type="CDD" id="cd21897">
    <property type="entry name" value="alphaCoV_Nsp9"/>
    <property type="match status" value="1"/>
</dbReference>
<dbReference type="GO" id="GO:0019082">
    <property type="term" value="P:viral protein processing"/>
    <property type="evidence" value="ECO:0007669"/>
    <property type="project" value="InterPro"/>
</dbReference>
<dbReference type="CDD" id="cd23527">
    <property type="entry name" value="capping_2-OMTase_alphaCoV_Nsp16"/>
    <property type="match status" value="1"/>
</dbReference>
<evidence type="ECO:0000256" key="9">
    <source>
        <dbReference type="ARBA" id="ARBA00022484"/>
    </source>
</evidence>
<feature type="domain" description="ExoN" evidence="70">
    <location>
        <begin position="5598"/>
        <end position="5812"/>
    </location>
</feature>
<feature type="domain" description="CoV Nsp3 Y" evidence="79">
    <location>
        <begin position="2086"/>
        <end position="2425"/>
    </location>
</feature>
<keyword evidence="36" id="KW-0693">Viral RNA replication</keyword>
<dbReference type="InterPro" id="IPR043613">
    <property type="entry name" value="CoV_NSP2_C"/>
</dbReference>
<evidence type="ECO:0000259" key="62">
    <source>
        <dbReference type="PROSITE" id="PS51944"/>
    </source>
</evidence>
<feature type="domain" description="AV-Nsp11N/CoV-Nsp15M" evidence="75">
    <location>
        <begin position="6106"/>
        <end position="6223"/>
    </location>
</feature>
<keyword evidence="26 53" id="KW-0378">Hydrolase</keyword>
<dbReference type="GO" id="GO:0016829">
    <property type="term" value="F:lyase activity"/>
    <property type="evidence" value="ECO:0007669"/>
    <property type="project" value="UniProtKB-KW"/>
</dbReference>
<comment type="catalytic activity">
    <reaction evidence="44">
        <text>uridylyl-uridylyl-ribonucleotide-RNA = a 3'-end uridylyl-2',3'-cyclophospho-uridine-RNA + a 5'-end dephospho-ribonucleoside-RNA</text>
        <dbReference type="Rhea" id="RHEA:67732"/>
        <dbReference type="Rhea" id="RHEA-COMP:13936"/>
        <dbReference type="Rhea" id="RHEA-COMP:17334"/>
        <dbReference type="Rhea" id="RHEA-COMP:17335"/>
        <dbReference type="ChEBI" id="CHEBI:138284"/>
        <dbReference type="ChEBI" id="CHEBI:173079"/>
        <dbReference type="ChEBI" id="CHEBI:173080"/>
    </reaction>
</comment>
<keyword evidence="37 54" id="KW-1133">Transmembrane helix</keyword>
<dbReference type="InterPro" id="IPR043610">
    <property type="entry name" value="NSP6_CoV"/>
</dbReference>
<comment type="subcellular location">
    <subcellularLocation>
        <location evidence="4">Host cytoplasm</location>
        <location evidence="4">Host perinuclear region</location>
    </subcellularLocation>
    <subcellularLocation>
        <location evidence="5">Host endoplasmic reticulum-Golgi intermediate compartment</location>
    </subcellularLocation>
    <subcellularLocation>
        <location evidence="3">Host membrane</location>
        <topology evidence="3">Multi-pass membrane protein</topology>
    </subcellularLocation>
</comment>
<feature type="transmembrane region" description="Helical" evidence="54">
    <location>
        <begin position="3266"/>
        <end position="3286"/>
    </location>
</feature>
<evidence type="ECO:0000259" key="66">
    <source>
        <dbReference type="PROSITE" id="PS51949"/>
    </source>
</evidence>
<dbReference type="PROSITE" id="PS51955">
    <property type="entry name" value="NIV_2_O_MTASE"/>
    <property type="match status" value="1"/>
</dbReference>
<feature type="transmembrane region" description="Helical" evidence="54">
    <location>
        <begin position="2693"/>
        <end position="2710"/>
    </location>
</feature>
<evidence type="ECO:0000259" key="61">
    <source>
        <dbReference type="PROSITE" id="PS51943"/>
    </source>
</evidence>
<feature type="domain" description="Ubiquitin-like" evidence="62">
    <location>
        <begin position="1545"/>
        <end position="1600"/>
    </location>
</feature>
<evidence type="ECO:0000256" key="51">
    <source>
        <dbReference type="PROSITE-ProRule" id="PRU00444"/>
    </source>
</evidence>
<dbReference type="GO" id="GO:0044220">
    <property type="term" value="C:host cell perinuclear region of cytoplasm"/>
    <property type="evidence" value="ECO:0007669"/>
    <property type="project" value="UniProtKB-SubCell"/>
</dbReference>
<dbReference type="InterPro" id="IPR043612">
    <property type="entry name" value="CoV_NSP4_N"/>
</dbReference>
<dbReference type="SUPFAM" id="SSF144246">
    <property type="entry name" value="Coronavirus NSP10-like"/>
    <property type="match status" value="1"/>
</dbReference>
<keyword evidence="20" id="KW-0677">Repeat</keyword>
<dbReference type="InterPro" id="IPR043611">
    <property type="entry name" value="CoV_NSP3_C"/>
</dbReference>
<dbReference type="Pfam" id="PF00680">
    <property type="entry name" value="RdRP_1"/>
    <property type="match status" value="1"/>
</dbReference>
<dbReference type="CDD" id="cd21401">
    <property type="entry name" value="ZBD_cv_Nsp13-like"/>
    <property type="match status" value="1"/>
</dbReference>
<dbReference type="GO" id="GO:0008270">
    <property type="term" value="F:zinc ion binding"/>
    <property type="evidence" value="ECO:0007669"/>
    <property type="project" value="UniProtKB-KW"/>
</dbReference>
<dbReference type="InterPro" id="IPR009469">
    <property type="entry name" value="RdRp_N_CoV"/>
</dbReference>
<dbReference type="PROSITE" id="PS51949">
    <property type="entry name" value="COV_NSP7"/>
    <property type="match status" value="1"/>
</dbReference>
<dbReference type="GO" id="GO:0004483">
    <property type="term" value="F:methyltransferase cap1 activity"/>
    <property type="evidence" value="ECO:0007669"/>
    <property type="project" value="UniProtKB-EC"/>
</dbReference>
<evidence type="ECO:0000259" key="63">
    <source>
        <dbReference type="PROSITE" id="PS51946"/>
    </source>
</evidence>
<evidence type="ECO:0000256" key="18">
    <source>
        <dbReference type="ARBA" id="ARBA00022722"/>
    </source>
</evidence>
<evidence type="ECO:0000313" key="82">
    <source>
        <dbReference type="EMBL" id="WWB00495.1"/>
    </source>
</evidence>
<feature type="domain" description="RdRp Nsp8 cofactor" evidence="67">
    <location>
        <begin position="3565"/>
        <end position="3759"/>
    </location>
</feature>
<feature type="domain" description="Macro" evidence="57">
    <location>
        <begin position="1216"/>
        <end position="1382"/>
    </location>
</feature>
<feature type="transmembrane region" description="Helical" evidence="54">
    <location>
        <begin position="1875"/>
        <end position="1892"/>
    </location>
</feature>
<dbReference type="PROSITE" id="PS51944">
    <property type="entry name" value="COV_NSP3D_UBL"/>
    <property type="match status" value="1"/>
</dbReference>
<evidence type="ECO:0000256" key="26">
    <source>
        <dbReference type="ARBA" id="ARBA00022801"/>
    </source>
</evidence>
<evidence type="ECO:0000256" key="50">
    <source>
        <dbReference type="ARBA" id="ARBA00049042"/>
    </source>
</evidence>
<dbReference type="Pfam" id="PF20632">
    <property type="entry name" value="CoV_NSP13_ZBD"/>
    <property type="match status" value="1"/>
</dbReference>
<keyword evidence="25" id="KW-0833">Ubl conjugation pathway</keyword>
<feature type="domain" description="Ubiquitin-like" evidence="61">
    <location>
        <begin position="887"/>
        <end position="982"/>
    </location>
</feature>
<evidence type="ECO:0000259" key="74">
    <source>
        <dbReference type="PROSITE" id="PS51960"/>
    </source>
</evidence>
<dbReference type="Pfam" id="PF19217">
    <property type="entry name" value="CoV_NSP4_N"/>
    <property type="match status" value="1"/>
</dbReference>
<evidence type="ECO:0000259" key="77">
    <source>
        <dbReference type="PROSITE" id="PS51989"/>
    </source>
</evidence>
<evidence type="ECO:0000256" key="32">
    <source>
        <dbReference type="ARBA" id="ARBA00022870"/>
    </source>
</evidence>
<dbReference type="Gene3D" id="1.10.1840.10">
    <property type="entry name" value="main proteinase (3clpro) structure, domain 3"/>
    <property type="match status" value="1"/>
</dbReference>
<dbReference type="InterPro" id="IPR048673">
    <property type="entry name" value="NSP13_stalk_CoV"/>
</dbReference>
<evidence type="ECO:0000259" key="55">
    <source>
        <dbReference type="PROSITE" id="PS50507"/>
    </source>
</evidence>
<evidence type="ECO:0000259" key="76">
    <source>
        <dbReference type="PROSITE" id="PS51962"/>
    </source>
</evidence>
<dbReference type="InterPro" id="IPR044371">
    <property type="entry name" value="Macro_X_NSP3-like"/>
</dbReference>
<dbReference type="PROSITE" id="PS51993">
    <property type="entry name" value="COV_3ECTO"/>
    <property type="match status" value="1"/>
</dbReference>
<evidence type="ECO:0000256" key="37">
    <source>
        <dbReference type="ARBA" id="ARBA00022989"/>
    </source>
</evidence>
<keyword evidence="28" id="KW-0788">Thiol protease</keyword>
<dbReference type="Gene3D" id="2.40.10.10">
    <property type="entry name" value="Trypsin-like serine proteases"/>
    <property type="match status" value="2"/>
</dbReference>
<dbReference type="InterPro" id="IPR043609">
    <property type="entry name" value="NendoU_nidovirus"/>
</dbReference>
<evidence type="ECO:0000259" key="75">
    <source>
        <dbReference type="PROSITE" id="PS51961"/>
    </source>
</evidence>
<keyword evidence="13" id="KW-1130">Modulation of host ubiquitin pathway by virus</keyword>
<dbReference type="InterPro" id="IPR042515">
    <property type="entry name" value="NSP15_N_CoV"/>
</dbReference>
<proteinExistence type="inferred from homology"/>
<evidence type="ECO:0000256" key="13">
    <source>
        <dbReference type="ARBA" id="ARBA00022662"/>
    </source>
</evidence>
<evidence type="ECO:0000256" key="34">
    <source>
        <dbReference type="ARBA" id="ARBA00022884"/>
    </source>
</evidence>
<feature type="transmembrane region" description="Helical" evidence="54">
    <location>
        <begin position="2021"/>
        <end position="2043"/>
    </location>
</feature>
<dbReference type="InterPro" id="IPR014828">
    <property type="entry name" value="NSP7_CoV"/>
</dbReference>
<evidence type="ECO:0000259" key="68">
    <source>
        <dbReference type="PROSITE" id="PS51951"/>
    </source>
</evidence>
<evidence type="ECO:0000256" key="44">
    <source>
        <dbReference type="ARBA" id="ARBA00024600"/>
    </source>
</evidence>
<dbReference type="Pfam" id="PF09401">
    <property type="entry name" value="CoV_NSP10"/>
    <property type="match status" value="1"/>
</dbReference>
<dbReference type="InterPro" id="IPR048672">
    <property type="entry name" value="NSP13_ZBD_CoV"/>
</dbReference>
<dbReference type="Pfam" id="PF06471">
    <property type="entry name" value="CoV_ExoN"/>
    <property type="match status" value="1"/>
</dbReference>
<feature type="transmembrane region" description="Helical" evidence="54">
    <location>
        <begin position="2739"/>
        <end position="2757"/>
    </location>
</feature>
<dbReference type="InterPro" id="IPR043502">
    <property type="entry name" value="DNA/RNA_pol_sf"/>
</dbReference>
<dbReference type="InterPro" id="IPR014829">
    <property type="entry name" value="NSP8_CoV"/>
</dbReference>
<dbReference type="GO" id="GO:0075523">
    <property type="term" value="P:viral translational frameshifting"/>
    <property type="evidence" value="ECO:0007669"/>
    <property type="project" value="UniProtKB-KW"/>
</dbReference>
<feature type="domain" description="Nsp12 Interface" evidence="81">
    <location>
        <begin position="4263"/>
        <end position="4361"/>
    </location>
</feature>
<keyword evidence="38" id="KW-1072">Activation of host autophagy by virus</keyword>
<dbReference type="InterPro" id="IPR009461">
    <property type="entry name" value="NSP16_CoV-like"/>
</dbReference>
<dbReference type="InterPro" id="IPR044353">
    <property type="entry name" value="Nsp3_Ubl2_dom_CoV"/>
</dbReference>
<dbReference type="Pfam" id="PF20631">
    <property type="entry name" value="CoV_NSP13_1B"/>
    <property type="match status" value="1"/>
</dbReference>
<feature type="transmembrane region" description="Helical" evidence="54">
    <location>
        <begin position="2717"/>
        <end position="2733"/>
    </location>
</feature>
<keyword evidence="23 53" id="KW-0255">Endonuclease</keyword>
<dbReference type="PROSITE" id="PS50507">
    <property type="entry name" value="RDRP_SSRNA_POS"/>
    <property type="match status" value="1"/>
</dbReference>
<keyword evidence="19" id="KW-0479">Metal-binding</keyword>
<evidence type="ECO:0000256" key="4">
    <source>
        <dbReference type="ARBA" id="ARBA00004407"/>
    </source>
</evidence>
<evidence type="ECO:0000259" key="69">
    <source>
        <dbReference type="PROSITE" id="PS51952"/>
    </source>
</evidence>
<evidence type="ECO:0000259" key="71">
    <source>
        <dbReference type="PROSITE" id="PS51954"/>
    </source>
</evidence>
<dbReference type="PROSITE" id="PS51657">
    <property type="entry name" value="PSRV_HELICASE"/>
    <property type="match status" value="1"/>
</dbReference>
<dbReference type="Gene3D" id="1.10.8.1190">
    <property type="match status" value="2"/>
</dbReference>
<dbReference type="Pfam" id="PF19212">
    <property type="entry name" value="CoV_NSP2_C"/>
    <property type="match status" value="2"/>
</dbReference>
<feature type="active site" evidence="52">
    <location>
        <position position="5793"/>
    </location>
</feature>
<dbReference type="PROSITE" id="PS51991">
    <property type="entry name" value="COV_NSP2_C"/>
    <property type="match status" value="1"/>
</dbReference>
<evidence type="ECO:0000259" key="64">
    <source>
        <dbReference type="PROSITE" id="PS51947"/>
    </source>
</evidence>
<evidence type="ECO:0000259" key="70">
    <source>
        <dbReference type="PROSITE" id="PS51953"/>
    </source>
</evidence>
<dbReference type="InterPro" id="IPR027417">
    <property type="entry name" value="P-loop_NTPase"/>
</dbReference>
<dbReference type="SUPFAM" id="SSF56672">
    <property type="entry name" value="DNA/RNA polymerases"/>
    <property type="match status" value="1"/>
</dbReference>
<dbReference type="InterPro" id="IPR044385">
    <property type="entry name" value="NSP2_HCoV-229E-like"/>
</dbReference>
<dbReference type="PANTHER" id="PTHR43788:SF16">
    <property type="entry name" value="HELICASE WITH ZINC FINGER 2"/>
    <property type="match status" value="1"/>
</dbReference>
<dbReference type="InterPro" id="IPR032505">
    <property type="entry name" value="CoV_NSP4_C"/>
</dbReference>
<feature type="domain" description="RdRp Nsp7 cofactor" evidence="66">
    <location>
        <begin position="3482"/>
        <end position="3564"/>
    </location>
</feature>
<dbReference type="CDD" id="cd21875">
    <property type="entry name" value="PEDV-like_alphaCoV_Nsp1"/>
    <property type="match status" value="1"/>
</dbReference>
<feature type="domain" description="N7-MTase" evidence="71">
    <location>
        <begin position="5821"/>
        <end position="6042"/>
    </location>
</feature>
<evidence type="ECO:0000256" key="28">
    <source>
        <dbReference type="ARBA" id="ARBA00022807"/>
    </source>
</evidence>
<reference evidence="82" key="1">
    <citation type="submission" date="2024-02" db="EMBL/GenBank/DDBJ databases">
        <title>Substantial viral diversity in bats and rodents from East Africa: insights into evolution, recombination, and co-circulation.</title>
        <authorList>
            <person name="Hu B."/>
        </authorList>
    </citation>
    <scope>NUCLEOTIDE SEQUENCE</scope>
    <source>
        <strain evidence="82">2A/Kenya/BAT2621/2015</strain>
    </source>
</reference>
<evidence type="ECO:0000256" key="8">
    <source>
        <dbReference type="ARBA" id="ARBA00022482"/>
    </source>
</evidence>
<dbReference type="PANTHER" id="PTHR43788">
    <property type="entry name" value="DNA2/NAM7 HELICASE FAMILY MEMBER"/>
    <property type="match status" value="1"/>
</dbReference>
<evidence type="ECO:0000259" key="57">
    <source>
        <dbReference type="PROSITE" id="PS51154"/>
    </source>
</evidence>
<feature type="transmembrane region" description="Helical" evidence="54">
    <location>
        <begin position="3236"/>
        <end position="3259"/>
    </location>
</feature>
<dbReference type="Gene3D" id="2.40.10.250">
    <property type="entry name" value="Replicase NSP9"/>
    <property type="match status" value="1"/>
</dbReference>
<keyword evidence="43" id="KW-0899">Viral immunoevasion</keyword>
<dbReference type="InterPro" id="IPR044322">
    <property type="entry name" value="NSP15_M_alpha_beta_CoV"/>
</dbReference>
<feature type="transmembrane region" description="Helical" evidence="54">
    <location>
        <begin position="2434"/>
        <end position="2454"/>
    </location>
</feature>
<keyword evidence="16 54" id="KW-0812">Transmembrane</keyword>
<dbReference type="CDD" id="cd21665">
    <property type="entry name" value="alphaCoV_Nsp5_Mpro"/>
    <property type="match status" value="1"/>
</dbReference>
<dbReference type="Pfam" id="PF19219">
    <property type="entry name" value="CoV_NSP15_N"/>
    <property type="match status" value="1"/>
</dbReference>
<evidence type="ECO:0000256" key="35">
    <source>
        <dbReference type="ARBA" id="ARBA00022931"/>
    </source>
</evidence>
<dbReference type="CDD" id="cd21514">
    <property type="entry name" value="alphaCoV_Nsp2_HCoV-229E-like"/>
    <property type="match status" value="1"/>
</dbReference>
<feature type="domain" description="Peptidase C16" evidence="56">
    <location>
        <begin position="999"/>
        <end position="1238"/>
    </location>
</feature>
<dbReference type="GO" id="GO:0004843">
    <property type="term" value="F:cysteine-type deubiquitinase activity"/>
    <property type="evidence" value="ECO:0007669"/>
    <property type="project" value="UniProtKB-EC"/>
</dbReference>
<dbReference type="Pfam" id="PF13087">
    <property type="entry name" value="AAA_12"/>
    <property type="match status" value="1"/>
</dbReference>
<dbReference type="Pfam" id="PF08715">
    <property type="entry name" value="CoV_peptidase"/>
    <property type="match status" value="2"/>
</dbReference>
<dbReference type="InterPro" id="IPR046443">
    <property type="entry name" value="a/bCoV_NSP1_glob"/>
</dbReference>
<feature type="transmembrane region" description="Helical" evidence="54">
    <location>
        <begin position="3101"/>
        <end position="3122"/>
    </location>
</feature>
<feature type="domain" description="CoV Nsp1 globular" evidence="76">
    <location>
        <begin position="2"/>
        <end position="109"/>
    </location>
</feature>
<dbReference type="InterPro" id="IPR046438">
    <property type="entry name" value="NIV_2_O_MTASE"/>
</dbReference>
<feature type="domain" description="(+)RNA virus helicase C-terminal" evidence="60">
    <location>
        <begin position="5177"/>
        <end position="5538"/>
    </location>
</feature>
<feature type="domain" description="Peptidase C30" evidence="58">
    <location>
        <begin position="2904"/>
        <end position="3205"/>
    </location>
</feature>
<feature type="active site" evidence="52">
    <location>
        <position position="5618"/>
    </location>
</feature>
<feature type="domain" description="NendoU" evidence="73">
    <location>
        <begin position="6240"/>
        <end position="6380"/>
    </location>
</feature>
<dbReference type="PROSITE" id="PS51442">
    <property type="entry name" value="M_PRO"/>
    <property type="match status" value="1"/>
</dbReference>
<keyword evidence="27" id="KW-0347">Helicase</keyword>
<evidence type="ECO:0000259" key="56">
    <source>
        <dbReference type="PROSITE" id="PS51124"/>
    </source>
</evidence>
<dbReference type="GO" id="GO:0004519">
    <property type="term" value="F:endonuclease activity"/>
    <property type="evidence" value="ECO:0007669"/>
    <property type="project" value="UniProtKB-UniRule"/>
</dbReference>
<evidence type="ECO:0000259" key="65">
    <source>
        <dbReference type="PROSITE" id="PS51948"/>
    </source>
</evidence>
<dbReference type="CDD" id="cd21712">
    <property type="entry name" value="TM_Y_alphaCoV_Nsp3_C"/>
    <property type="match status" value="1"/>
</dbReference>
<dbReference type="Pfam" id="PF19216">
    <property type="entry name" value="CoV_NSP15_M"/>
    <property type="match status" value="1"/>
</dbReference>
<dbReference type="SUPFAM" id="SSF101816">
    <property type="entry name" value="Replicase NSP9"/>
    <property type="match status" value="1"/>
</dbReference>
<feature type="transmembrane region" description="Helical" evidence="54">
    <location>
        <begin position="3403"/>
        <end position="3422"/>
    </location>
</feature>
<dbReference type="CDD" id="cd21826">
    <property type="entry name" value="alphaCoV_Nsp7"/>
    <property type="match status" value="1"/>
</dbReference>
<keyword evidence="10" id="KW-0945">Host-virus interaction</keyword>
<dbReference type="InterPro" id="IPR013016">
    <property type="entry name" value="Peptidase_C16_CoV"/>
</dbReference>
<keyword evidence="30 52" id="KW-0269">Exonuclease</keyword>
<dbReference type="GO" id="GO:0005524">
    <property type="term" value="F:ATP binding"/>
    <property type="evidence" value="ECO:0007669"/>
    <property type="project" value="UniProtKB-KW"/>
</dbReference>
<keyword evidence="15" id="KW-0808">Transferase</keyword>
<dbReference type="CDD" id="cd21409">
    <property type="entry name" value="1B_cv_Nsp13-like"/>
    <property type="match status" value="1"/>
</dbReference>
<dbReference type="Gene3D" id="3.40.50.150">
    <property type="entry name" value="Vaccinia Virus protein VP39"/>
    <property type="match status" value="1"/>
</dbReference>
<evidence type="ECO:0000256" key="30">
    <source>
        <dbReference type="ARBA" id="ARBA00022839"/>
    </source>
</evidence>
<keyword evidence="42" id="KW-0456">Lyase</keyword>
<evidence type="ECO:0000256" key="45">
    <source>
        <dbReference type="ARBA" id="ARBA00029611"/>
    </source>
</evidence>
<feature type="transmembrane region" description="Helical" evidence="54">
    <location>
        <begin position="3306"/>
        <end position="3325"/>
    </location>
</feature>
<dbReference type="GO" id="GO:0003968">
    <property type="term" value="F:RNA-directed RNA polymerase activity"/>
    <property type="evidence" value="ECO:0007669"/>
    <property type="project" value="UniProtKB-KW"/>
</dbReference>
<comment type="function">
    <text evidence="47">Forms a primer, NSP9-pU, which is utilized by the polymerase for the initiation of RNA chains. Interacts with ribosome signal recognition particle RNA (SRP). Together with NSP8, suppress protein integration into the cell membrane, thereby disrupting host immune defenses.</text>
</comment>
<dbReference type="InterPro" id="IPR038123">
    <property type="entry name" value="NSP4_C_sf_CoV"/>
</dbReference>
<dbReference type="Pfam" id="PF08717">
    <property type="entry name" value="CoV_NSP8"/>
    <property type="match status" value="1"/>
</dbReference>
<dbReference type="InterPro" id="IPR047566">
    <property type="entry name" value="CoV_NSP3_Y"/>
</dbReference>
<dbReference type="InterPro" id="IPR037227">
    <property type="entry name" value="EndoU-like"/>
</dbReference>
<dbReference type="Pfam" id="PF16348">
    <property type="entry name" value="CoV_NSP4_C"/>
    <property type="match status" value="1"/>
</dbReference>
<dbReference type="InterPro" id="IPR036499">
    <property type="entry name" value="NSP9_sf_CoV"/>
</dbReference>
<dbReference type="Pfam" id="PF05409">
    <property type="entry name" value="Peptidase_C30"/>
    <property type="match status" value="1"/>
</dbReference>
<dbReference type="Pfam" id="PF13604">
    <property type="entry name" value="AAA_30"/>
    <property type="match status" value="1"/>
</dbReference>
<dbReference type="GO" id="GO:0039648">
    <property type="term" value="P:symbiont-mediated perturbation of host ubiquitin-like protein modification"/>
    <property type="evidence" value="ECO:0007669"/>
    <property type="project" value="UniProtKB-KW"/>
</dbReference>
<dbReference type="PROSITE" id="PS51950">
    <property type="entry name" value="COV_NSP8"/>
    <property type="match status" value="1"/>
</dbReference>
<dbReference type="InterPro" id="IPR014822">
    <property type="entry name" value="NSP9_CoV"/>
</dbReference>
<keyword evidence="35" id="KW-1092">Inhibition of host IRF3 by virus</keyword>
<evidence type="ECO:0000256" key="27">
    <source>
        <dbReference type="ARBA" id="ARBA00022806"/>
    </source>
</evidence>
<dbReference type="InterPro" id="IPR043615">
    <property type="entry name" value="NSP2_N_CoV"/>
</dbReference>
<evidence type="ECO:0000256" key="1">
    <source>
        <dbReference type="ARBA" id="ARBA00000707"/>
    </source>
</evidence>
<name>A0AB38ZDI3_9NIDO</name>
<evidence type="ECO:0000259" key="58">
    <source>
        <dbReference type="PROSITE" id="PS51442"/>
    </source>
</evidence>
<dbReference type="GO" id="GO:0004482">
    <property type="term" value="F:mRNA 5'-cap (guanine-N7-)-methyltransferase activity"/>
    <property type="evidence" value="ECO:0007669"/>
    <property type="project" value="InterPro"/>
</dbReference>
<keyword evidence="18 52" id="KW-0540">Nuclease</keyword>
<dbReference type="InterPro" id="IPR041679">
    <property type="entry name" value="DNA2/NAM7-like_C"/>
</dbReference>
<evidence type="ECO:0000259" key="78">
    <source>
        <dbReference type="PROSITE" id="PS51991"/>
    </source>
</evidence>
<sequence length="6683" mass="742101">MARNQITLAFANDSEISALGFVTREEAVLHYSEAAVTGFTQCRFVAGGLQDTIEGVLDEDYVVIITGIHNLVAKIGQFGDRPSNLRGWLLFSNCNYFLSALDLSFGGPGGEVVHVDNFMCGQNGTPVLAEAVWEFKDYFGELSEIELDGITYVKAWNVDRDEAPFKAQSLLAVRAITWLTDVPHALPDGTTRSVALPPKKNKSVVLDSCYTKLYDAIGAPFVGNGTKLTEVVKSPVYCHAQVKCICGVTSWTVGDWSGFKSPCCALTCKPTVLSFGVVTVGSVLFTSTAVSGGGIKYFGGLTLKYVDTLSGVHVWRVVKMQSVNGFVSNKPFDGTFYTATQLDVCSPYNKSVVALDVKFGLLSGTFTDTVKAAALAGDVVLSTKILDLTNLALAKPWFVRELQELIGTAWDVFVDCVRELGVLSTRLLELASSLAAASLTIMGDSIKLVANVPDCFRAAFETFCEFVSTAFDFSVNTVTIAGAKFKSVGAFALINNALVRFVSWDIRGLRQSGIKSALYANVVSGDTAKVTSKRIEHHAANLVIAEDAPLVKNGTTYIVGGRAFFYSGGVYRLMADADVVLLQPVFKAQQNFSVHFKCPKPDGFVDRVYESLSECVSDTAAQVTQFNTSYKVFDVNVKNGVCAVDVTYNFRAPAYIADKDAFVEACREHVNDESFDRFYADCHSCTHLASFVPINGFERFNCECPAVLQDIDNGVIWRSFLTTVSDVVSFVRSIKVTLDFGELKIVATKRFKKLAATLVNLYNQFMQSVASAIKVGGITLKHYAFSKPKVVFSNLVSSLHVVDAKDFSLPVQDGVSQVTVFDGVTPVLPTRVETAVVNFEEIDFVEPVDGGVVAVVDGYAFYNTGDLYYPSGCNSVLPVCYKRAGGLSVQFSETVSVHEVEPVFKVKLDFEFEDETLISVCKKVVGKYITVTGDWCALCEQLHAVMSVVAQHIDVPTYYIYDEEGGNDMCKLVMVSQWPLDDTTPDDQQVDEVDEQQQVAAEFAIADTPAQVVVDPFAFDFYDVAGVRVLRQDRNNCWVASALVQLQLLGVYDDDAFDLFRVGRVSHMVQKCYAGTGNIVGAMGDVSHCLEVLLKDLHTMFISLDVNCGCGKHTEELSGCVFRFMPTTNAFPYGACATCGDTKMFTITKLEGSGVFCQDPKPVDIGALLVAPLCAAVFKGSHYKTNIYTSNICVDGTSKCPIEWNTINTVCLKDVSYTTIAPFATYKSIEFYQGELSALMQLNFDFLVNAANENLSHGGGIAGAINAKSNGQLQRLSDEYIKQNGKLKVGTGVMLNCGFNVFNVVGPRKGRHATELLLKAYQSVFDNTGVPLTPLLSVGIFKVPLQDSLAALLASVGSRSVKCFCYTDVERDAIVTYINNVDNSIQVTEVEPVAPVFEPYRIEGKFAFYDVVPSAIMGFERVIFFTDELLNLSALAHTYDKHVNGALTSCVAAYLKENPRTPAGNLVTFKCEGALTITLAVLPGAEDVSFDKNVSRTINKLSKLKGDLLLEVPSATVFQRVLKVVTCAFWVSDETKCIVTDNFAPATVVVNVCKDGQDVHSVVVDTDKPLNEQLGPCTVDNVDMTGVLPDATVTKTVSVAPDLDWASFYGFPRADVWHTLDHSDYNFDTVCHDSIRVIKFSDNNCWVNATCIQLQIAKVVFKFQGLQNMWNDFCVGKVGPFVHWLYWLQNMKKGEPGDVENTFNIVARYMVNSGTVVLVRETADKCCSTTRRVTAAVVNASLLRVGCEDGHCVHGAQLYSRVQEVRGIAVLTSVAKPTVYLQSALLKGSSYTIFAGSIQDGHYTVFKDGGVYDGDRLTLNHNLSHYAATSMVVANTVSVDPVKVVEHKAESVLTTLDQAADKFFSIGDVVSKNCIMLLVWLFSILSLAVKAFRSKDYKVLALMPERTGIILSKSFKYNIKASCAFVKSKSRWLTLLLKTFGILFTMYVLWFFLLRFGPLNESLCRKYVDGYAESDFDKSAFCDSVNCKICLYGYDELADFPHTQTVWEHLRDPVFKRVLPILYLSFLMLFGGAIVKACMLYFVAQYVNLLGVACGLHDTVWVLQVLPFDIFGDEIVVLFLVVKSLLFLRHVFLGCDKPSCVACTRSARLTRVPLQTIVNGSSKSFYVVANGGKKFCSKHNFFCRNCDSFGPGNTFINDVVAAEVSSVVKTSVQPTAPATIDVDKVEFQNGFYYLYSGETFWKYNFDITESKYSCKDVLKNCNLLTDFVVYNNSGSNVTQVKNACVYFSQLLCKPIKLVDSALLASLNVDFNGALHSAFVEVLQNSFGKDLSSCASMAECKTALDLDVNDEDFVNSVSNAHRFNVHLTDIAYNNFVTSYAKPEEKLSTHDIATCMRGSAKVVNHNVLVKENVPIVWLASDFNMLSEEGRRYVVKTAKLKGVTFMLTFNANRMQTSVPAISVVAKKGSGVKVCYNWLWWLCLVLIGAFMALGFVNFTTNVDSQEAYGYKYISGGKLYNFEAPLDCVYNVFNGFADWHMSAFGSVPRFSRQCPIVVGVADDVRLVPGVPTGVKLVGKTLVFAVKTVFADSGTCYDITGPAHESQCVFNAACTVLKGLGGLVTYCYKHGLVEGARLYTELQPHSHYVTSDGGYVKLPEVLASGFGFRTVKTLETTYCRMGQCVDSKKGVCFGANRFLVYSAESGSDFVCGTGLLSLFYNLLTAFSASFSVMALSGQIVFNCAVACLAIFICLLVTKFKRMFGDLSFGVCTVICAVVVNNVSYFFTQNAVFMVVYAVLYFLCTRTFKYNWIWHLGYCVAYVMLAPWWLVFWYVASALIGVVPNILKLKVTTQLFDGDRFVGTFESAASGTFVMDMHSYQRLVNSVSPEKLKQYAATYNKYKYYSGSASEADYRLACYAHLAKAMMDYGLNHNDILYTPPTISYNSTLQGGLRKMAQPSGLVEKCIARVCYGNVVLNGIWLGDVVICPRHVIASNTNAVIDYEHDYSVMRLHNFSVSVGNVFLGVVGVTMKGVNLHIKVNQSNVHTPPYSFKTLKQGDSFNILACYDGCPTGVYGVTLRNNNTIKGSFINGACGSPGYNMNGGKVEFCYLHQLELGSGCHVGSNFDGAMYGNFEDQPTLQVEGVEQLVTVNVLAFLYGALLNGVTWFLSPDKVTVDNFNEWAQLNGFTTCVNVDCFAILAAKTGVDVPRLLASIQHLSKGFGGRNILGFTSLTDEFTVAEVVRQMYGVNLQSSKPKGWFRNVTITFGFLSVFWSELLHFTPFFWINPGFITPAFLILLVISFALMCAIKHKILFLHTFLLPAVFVTSCYNFAWEWYITKALVEVFEYHVSLFSFDMQSVFTVLSCIFVSLLHTKRFYTSNASFVTYALSIVCVISGAIFGMDYLSSAMMVLFNFTFSWYIGATVYKVAALAVTFTSLPMFIGHVKAVMLLYVVVGYFCCTYYGFLYWINRFCKLNLGVYDFKVSANEFKYMVANGLQAPRGVFDSLALSIKLIGIGGDKTIKVSSVQSKLTDIKCTNVVLLGCLSSMNISSNTKEWAYCVELHNKINLCDDPEAAQEMLLALLAFFLSKQKDFGMDDLLDSYFATGSMLQSVASTFVNMPSFVAYENARQAYEEAVNSGAAATLIKQLKRAMNVAKAEFDHEASVQRKISRMAEQAAAQMYKDARAVNRKSKVISAMHSLLFGMLRRLDMSSVDTILSLARDGVVPLSIIPAACATKLNVVSADLESYLKICKEGCVHYAGVVWSVVDIRDNDGKVVHMKEITADNKENLAWPLFLNCDRIVKLQNNEIMPGKLKQRVVRAEGDGFSSEGKALYNNESGKTFMYAFVADKPDLKFVKWEFDGGCNTIELEPPCKFAVDTANGVVIKYLYFVRNLNTLRRGAVLGFIGATVRLQAGKQTELVANSSLLTMCAFSVDPAKTYLDAVKKGVKPVGNCVKMLANGSGNGQAITVGVEANTNQDSYGGASVCLYCRAYVEHPGIDGRCSLKGKYVQVPLGTPDPIRFCLENEPCKVCMCWLNNGCTCDRVTVQSMDMGYLNRARGSSAAQLEPCNGTDTDHCVRAFDVYNKDVACLGKFLKVNCVRFRNVEQGDAYFVIKRCTKSVMEHEQSIYDMLKDSGAVAAHDFFTWKDGRSVYGNISRQNLTKYTMMDLVHAMRNFDEKNCDTLKEILILSGACDNAYFDNKLWFDPVENEDVHRVYAHLGRIVATAMLKCVKLCDAMVAKGIVGVLTLDNQDLNGNFYDFGDFAKTLPEMGVPLCTSYYSYMMPVMGMTNCLAGECFIKSNIYGQDFKTFDLLHYDFTEHKLNLFEKYFKHWGQDYHPNCVDCYDEQCVIHCANFNTLFSTTIPVTAFGPLCRKVFVDGVPLVATAGYHFKQLGIVWNKDLNTHSTRLSINELLQFVTDPALLVASSPALVDQRTVCFSVAALSTGMTNQTVQPGHFNKEFYDFLRSQGFFEEGSELTLKHFFFAQKGDAAVKDFDYYRYNRPTMLDICQARVAYKLVQRYFEIYEGGCITAREVVVTNLNKSAGYPLNKFGKAGLYYESLSFEEQDALYAITKRNVLPTMTQLNLKYAISGKERARTVGGVSLMSTMTTRQYHQKHLKSIVNTRNASVVIGTTKFYGGWDNMLKTLIDGVENPCLMGWDYPKCDRALPNMIRMISAMILGSKHTTCCNTEERYYRLCNELAQVLTEVVYSNGGFYLKPGGTTSGDATTAYANSVFNIFQAVSANINKLLGIDSNTCNNVNVKALQRDLYDNCYRSSCVDDSFVDRYYSYLQKHFSMMILSDDGVVCYNKDYADLGYVADIGAFKATLYYQNNVFMSTSKCWVEPDITKGPHEFCSQHTMQITDENGSYYLPYPDPSRILSAGVFVDDIVKTDAVILLERYVSLAIDAYPLSKHSNPEYRKVFYAMLDWVKHLHNTLNQGVLESFSVTLLDDSSSKFWDERFYASMYEKSTILQAAGLCVVCNSQTVLRCGDCLRRPMLCTKCAYDHVVGTNHKFILAITPYICCASGCTVNDVTKLYLGGLSYYCVDHKPSLSFPLCSAGNVFGLYKNSATGSPDVEVFNTLATSDWTDVRDYRLANEAKDSLRLFAAETVKACEESVKSSYACATLKEVIGPKELLLSWECGKVKPPLNRNSVFTCFQLTKDSKFQVGEFVFEKLDYGSDAVCFKSTSTTKLVPGMIFVLTSHNVQPLRAPTIANQERYTSIYKLHPSFNINEAYSNLVPYYQMIGRQRITTIQGPPGSGKSHCVIGLGLYYPGARIMFAACSHAAVDSLCVKAATAYSGDRCTRIIPARARVDCYSGFKPNNNNAQYIFSTINALPECNVDIVVIDEVSMCTNYDLSVVNQRISYKHIVYVGDPQQLPAPRTMITRGVLEPKDYNVVTQRMCAVGPDIFLHKCYRCPAEIVNTVSELVYDNKFIPVHSESKQCFKLLCKGNVQVDNGSSINRKQLDVVKMFLAKNPTWFKAVFISPYNSQNYVASRALGLQIQTVDSSQGSEYDYVIYTQTSDTAHACNVNRFNVAITRAKKGILCVMCDRTLFDALKFFEVKLSDLQSGDSCGLFKDCYRKPDLLPPSHAATYVALSDNFKTNGDLAVQIGVTGACRYEHVISYMGFRFDTNIPGYHSLFCTRDFAMRHVRGWLGMDVEGAHVTGDNVGTNVPLQVGFSNGVDFVVQPEGCVSHELGNTITSVRARAPPGEQFAHLVPLLRKGQSWTVVRKRIVQMCCDYLSGLSDTLIFVLWAGGLELTTMRYFVKIGPVKHCHCGKEATCYNSCVHAYYCFKHALGSDYLYNPYVIDIQQWNYTGSLSLNHHAVCNVHRNEHVASGDAIMTRCLAIHDCFVRNVDWSITYPFIANEHAINNGGRTVQRHLMRAAIKLYNPEAIHDIGNPKGIRCAVTDAKWFCYDKQPLNSNVKLFEYDYITHGQMNGLCLFWNCNVDMYPEFSIVCRFDTRCRSNLNLEGCNGGSLYVNKHAFHTPAFDKRAFAKLKPAPFFYYDDEPCERVHDEVNYVPLRANNCITRCNIGGAVCNLHANKYHAYVNAYNNFVQAGFTLWVPTDFDLFNLWKTFMEVSLQGLENIAFNVVKKGSFVGEAGELPVAIINDRVMVRDGTTDNLVFTNKTSLPTNVAFELFAKRKTGLTPPLCVLKNLGVVSTYKFVLWDYEAERPFTSFTKSVCSYTDFDEEVNTCFDNSIPGSFERFTLARDGVLISTTAVKKLSGMKLTYGFLNGVPVATNDNKPICWYIYVRKNGDFVDQFDGYYTQGRTVESFVPRSEMEKDFLNTDMSVFISKYGLEDYNFEHVVFGDVSKTTVGGLHLLISQVRLHKLGVLSVADFVSSNDSTLKCCTVTYANDPSSKMVCTYMDLLLDDFVLILKNLDLSVVSKVQEIIVDCKMWRWMLWCKDAKVQTFYPQLQSAEWKCGYSMPSLYKIQRMCLDSCNLYNYGTGLKLPDGIMFNVVKYTQLCQYLNSTTMCVPHNMRVLHLGAGSDKGVAPGTAVLRRWLPSDAIIVDNDVNDYVSDADYSITGDCSTVYLEDKFDLVISDMYDGKTKICDGNNVSKDGFFTYINGVINEKIALGATVAIKITEYSWNKKLYELIQKFEFWTLFCTSVNTSSSEAFLIGVNYLGQFAEHAVVDGNVMHANYIFWRNSTIMSLSYNSVLDLAKFNCRHKATVVVSLKDSDINDVVLGLIKKGKLLVRGSGVYMGFSNHLVSTK</sequence>
<evidence type="ECO:0000259" key="79">
    <source>
        <dbReference type="PROSITE" id="PS51992"/>
    </source>
</evidence>
<dbReference type="InterPro" id="IPR043472">
    <property type="entry name" value="Macro_dom-like"/>
</dbReference>
<evidence type="ECO:0000256" key="49">
    <source>
        <dbReference type="ARBA" id="ARBA00047995"/>
    </source>
</evidence>
<keyword evidence="32" id="KW-1043">Host membrane</keyword>
<keyword evidence="14" id="KW-0645">Protease</keyword>
<evidence type="ECO:0000256" key="31">
    <source>
        <dbReference type="ARBA" id="ARBA00022840"/>
    </source>
</evidence>
<dbReference type="InterPro" id="IPR044330">
    <property type="entry name" value="NSP15_alpha_betaCoV_N"/>
</dbReference>
<dbReference type="CDD" id="cd21557">
    <property type="entry name" value="Macro_X_Nsp3-like"/>
    <property type="match status" value="1"/>
</dbReference>
<dbReference type="Gene3D" id="3.40.50.300">
    <property type="entry name" value="P-loop containing nucleotide triphosphate hydrolases"/>
    <property type="match status" value="2"/>
</dbReference>
<dbReference type="PROSITE" id="PS51962">
    <property type="entry name" value="COV_NSP1"/>
    <property type="match status" value="1"/>
</dbReference>
<dbReference type="Gene3D" id="1.10.150.420">
    <property type="entry name" value="Coronavirus nonstructural protein 4 C-terminus"/>
    <property type="match status" value="1"/>
</dbReference>
<dbReference type="InterPro" id="IPR043477">
    <property type="entry name" value="Peptidase_C30_dom3_CoV"/>
</dbReference>
<dbReference type="InterPro" id="IPR046441">
    <property type="entry name" value="RdRp_CoV"/>
</dbReference>
<feature type="active site" evidence="53">
    <location>
        <position position="6270"/>
    </location>
</feature>
<evidence type="ECO:0000259" key="81">
    <source>
        <dbReference type="PROSITE" id="PS52000"/>
    </source>
</evidence>
<dbReference type="InterPro" id="IPR043504">
    <property type="entry name" value="Peptidase_S1_PA_chymotrypsin"/>
</dbReference>
<dbReference type="InterPro" id="IPR043608">
    <property type="entry name" value="CoV_NSP15_M"/>
</dbReference>
<evidence type="ECO:0000256" key="43">
    <source>
        <dbReference type="ARBA" id="ARBA00023280"/>
    </source>
</evidence>
<evidence type="ECO:0000256" key="20">
    <source>
        <dbReference type="ARBA" id="ARBA00022737"/>
    </source>
</evidence>
<keyword evidence="11" id="KW-0489">Methyltransferase</keyword>
<dbReference type="SUPFAM" id="SSF142877">
    <property type="entry name" value="EndoU-like"/>
    <property type="match status" value="1"/>
</dbReference>
<feature type="active site" evidence="52">
    <location>
        <position position="5616"/>
    </location>
</feature>
<feature type="domain" description="ExoN/MTase coactivator" evidence="69">
    <location>
        <begin position="3868"/>
        <end position="4005"/>
    </location>
</feature>
<dbReference type="SUPFAM" id="SSF140367">
    <property type="entry name" value="Coronavirus NSP7-like"/>
    <property type="match status" value="1"/>
</dbReference>
<evidence type="ECO:0000256" key="14">
    <source>
        <dbReference type="ARBA" id="ARBA00022670"/>
    </source>
</evidence>
<evidence type="ECO:0000256" key="15">
    <source>
        <dbReference type="ARBA" id="ARBA00022679"/>
    </source>
</evidence>
<dbReference type="InterPro" id="IPR046435">
    <property type="entry name" value="N7_MTase_CoV"/>
</dbReference>
<evidence type="ECO:0000256" key="5">
    <source>
        <dbReference type="ARBA" id="ARBA00004452"/>
    </source>
</evidence>
<evidence type="ECO:0000256" key="11">
    <source>
        <dbReference type="ARBA" id="ARBA00022603"/>
    </source>
</evidence>
<keyword evidence="40" id="KW-1015">Disulfide bond</keyword>
<evidence type="ECO:0000256" key="29">
    <source>
        <dbReference type="ARBA" id="ARBA00022833"/>
    </source>
</evidence>
<evidence type="ECO:0000256" key="22">
    <source>
        <dbReference type="ARBA" id="ARBA00022758"/>
    </source>
</evidence>
<dbReference type="SUPFAM" id="SSF52540">
    <property type="entry name" value="P-loop containing nucleoside triphosphate hydrolases"/>
    <property type="match status" value="1"/>
</dbReference>
<dbReference type="InterPro" id="IPR050534">
    <property type="entry name" value="Coronavir_polyprotein_1ab"/>
</dbReference>
<dbReference type="InterPro" id="IPR007094">
    <property type="entry name" value="RNA-dir_pol_PSvirus"/>
</dbReference>
<evidence type="ECO:0000256" key="36">
    <source>
        <dbReference type="ARBA" id="ARBA00022953"/>
    </source>
</evidence>
<dbReference type="InterPro" id="IPR027351">
    <property type="entry name" value="(+)RNA_virus_helicase_core_dom"/>
</dbReference>
<evidence type="ECO:0000256" key="42">
    <source>
        <dbReference type="ARBA" id="ARBA00023239"/>
    </source>
</evidence>
<dbReference type="GO" id="GO:0006351">
    <property type="term" value="P:DNA-templated transcription"/>
    <property type="evidence" value="ECO:0007669"/>
    <property type="project" value="InterPro"/>
</dbReference>
<accession>A0AB38ZDI3</accession>
<dbReference type="InterPro" id="IPR044369">
    <property type="entry name" value="NSP6_alphaCoV"/>
</dbReference>
<dbReference type="GO" id="GO:0039694">
    <property type="term" value="P:viral RNA genome replication"/>
    <property type="evidence" value="ECO:0007669"/>
    <property type="project" value="InterPro"/>
</dbReference>
<dbReference type="CDD" id="cd21901">
    <property type="entry name" value="alpha_betaCoV_Nsp10"/>
    <property type="match status" value="1"/>
</dbReference>
<dbReference type="InterPro" id="IPR044357">
    <property type="entry name" value="NSP3_Ubl1_dom_CoV"/>
</dbReference>
<dbReference type="Pfam" id="PF20633">
    <property type="entry name" value="CoV_NSP13_stalk"/>
    <property type="match status" value="1"/>
</dbReference>
<feature type="transmembrane region" description="Helical" evidence="54">
    <location>
        <begin position="3370"/>
        <end position="3391"/>
    </location>
</feature>
<feature type="domain" description="CoV Nsp2 N-terminal" evidence="77">
    <location>
        <begin position="112"/>
        <end position="350"/>
    </location>
</feature>
<dbReference type="CDD" id="cd21723">
    <property type="entry name" value="alphaCoV_Nsp13-helicase"/>
    <property type="match status" value="1"/>
</dbReference>
<feature type="transmembrane region" description="Helical" evidence="54">
    <location>
        <begin position="3212"/>
        <end position="3230"/>
    </location>
</feature>
<keyword evidence="41" id="KW-1035">Host cytoplasm</keyword>
<dbReference type="GO" id="GO:0043139">
    <property type="term" value="F:5'-3' DNA helicase activity"/>
    <property type="evidence" value="ECO:0007669"/>
    <property type="project" value="TreeGrafter"/>
</dbReference>
<dbReference type="InterPro" id="IPR043606">
    <property type="entry name" value="CoV_NSP15_N"/>
</dbReference>
<feature type="domain" description="3Ecto" evidence="80">
    <location>
        <begin position="1948"/>
        <end position="2012"/>
    </location>
</feature>
<evidence type="ECO:0000256" key="19">
    <source>
        <dbReference type="ARBA" id="ARBA00022723"/>
    </source>
</evidence>
<dbReference type="InterPro" id="IPR044309">
    <property type="entry name" value="NSP5_Mpro_alphaCoV"/>
</dbReference>
<dbReference type="SMART" id="SM00506">
    <property type="entry name" value="A1pp"/>
    <property type="match status" value="1"/>
</dbReference>
<dbReference type="InterPro" id="IPR044401">
    <property type="entry name" value="NSP15_NendoU_CoV"/>
</dbReference>
<evidence type="ECO:0000256" key="6">
    <source>
        <dbReference type="ARBA" id="ARBA00008087"/>
    </source>
</evidence>
<dbReference type="SUPFAM" id="SSF143076">
    <property type="entry name" value="Coronavirus NSP8-like"/>
    <property type="match status" value="1"/>
</dbReference>
<evidence type="ECO:0000259" key="73">
    <source>
        <dbReference type="PROSITE" id="PS51958"/>
    </source>
</evidence>
<dbReference type="PROSITE" id="PS51958">
    <property type="entry name" value="NENDOU"/>
    <property type="match status" value="1"/>
</dbReference>
<comment type="catalytic activity">
    <reaction evidence="1">
        <text>Thiol-dependent hydrolysis of ester, thioester, amide, peptide and isopeptide bonds formed by the C-terminal Gly of ubiquitin (a 76-residue protein attached to proteins as an intracellular targeting signal).</text>
        <dbReference type="EC" id="3.4.19.12"/>
    </reaction>
</comment>
<dbReference type="CDD" id="cd21660">
    <property type="entry name" value="alphaCoV_Nsp14"/>
    <property type="match status" value="1"/>
</dbReference>
<dbReference type="InterPro" id="IPR009003">
    <property type="entry name" value="Peptidase_S1_PA"/>
</dbReference>
<dbReference type="GO" id="GO:0000175">
    <property type="term" value="F:3'-5'-RNA exonuclease activity"/>
    <property type="evidence" value="ECO:0007669"/>
    <property type="project" value="InterPro"/>
</dbReference>
<feature type="active site" evidence="52">
    <location>
        <position position="5798"/>
    </location>
</feature>
<keyword evidence="31" id="KW-0067">ATP-binding</keyword>
<dbReference type="InterPro" id="IPR047912">
    <property type="entry name" value="Nsp13_helicase_alphaCoV"/>
</dbReference>
<dbReference type="InterPro" id="IPR037230">
    <property type="entry name" value="NSP8_sf_CoV"/>
</dbReference>
<evidence type="ECO:0000256" key="52">
    <source>
        <dbReference type="PROSITE-ProRule" id="PRU01298"/>
    </source>
</evidence>
<dbReference type="PROSITE" id="PS51947">
    <property type="entry name" value="NIRAN"/>
    <property type="match status" value="1"/>
</dbReference>
<dbReference type="Gene3D" id="3.40.50.11580">
    <property type="match status" value="1"/>
</dbReference>
<dbReference type="InterPro" id="IPR001205">
    <property type="entry name" value="RNA-dir_pol_C"/>
</dbReference>
<dbReference type="GO" id="GO:0039520">
    <property type="term" value="P:symbiont-mediated activation of host autophagy"/>
    <property type="evidence" value="ECO:0007669"/>
    <property type="project" value="UniProtKB-KW"/>
</dbReference>
<dbReference type="SUPFAM" id="SSF51126">
    <property type="entry name" value="Pectin lyase-like"/>
    <property type="match status" value="1"/>
</dbReference>
<dbReference type="InterPro" id="IPR046436">
    <property type="entry name" value="NIV_EXON"/>
</dbReference>
<feature type="domain" description="Nsp9 ssRNA-binding" evidence="68">
    <location>
        <begin position="3760"/>
        <end position="3867"/>
    </location>
</feature>
<keyword evidence="33" id="KW-1127">Modulation of host ubiquitin pathway by viral deubiquitinase</keyword>
<dbReference type="PROSITE" id="PS51992">
    <property type="entry name" value="COV_NSP3_Y"/>
    <property type="match status" value="1"/>
</dbReference>
<comment type="catalytic activity">
    <reaction evidence="49">
        <text>ATP + H2O = ADP + phosphate + H(+)</text>
        <dbReference type="Rhea" id="RHEA:13065"/>
        <dbReference type="ChEBI" id="CHEBI:15377"/>
        <dbReference type="ChEBI" id="CHEBI:15378"/>
        <dbReference type="ChEBI" id="CHEBI:30616"/>
        <dbReference type="ChEBI" id="CHEBI:43474"/>
        <dbReference type="ChEBI" id="CHEBI:456216"/>
        <dbReference type="EC" id="3.6.4.12"/>
    </reaction>
</comment>
<dbReference type="PROSITE" id="PS51989">
    <property type="entry name" value="COV_NSP2_N"/>
    <property type="match status" value="1"/>
</dbReference>
<dbReference type="InterPro" id="IPR044313">
    <property type="entry name" value="NSP14_alphaCoV"/>
</dbReference>
<keyword evidence="8" id="KW-1113">Inhibition of host RLR pathway by virus</keyword>
<dbReference type="GO" id="GO:0039548">
    <property type="term" value="P:symbiont-mediated suppression of host cytoplasmic pattern recognition receptor signaling pathway via inhibition of IRF3 activity"/>
    <property type="evidence" value="ECO:0007669"/>
    <property type="project" value="UniProtKB-KW"/>
</dbReference>
<evidence type="ECO:0000256" key="21">
    <source>
        <dbReference type="ARBA" id="ARBA00022741"/>
    </source>
</evidence>
<evidence type="ECO:0000256" key="53">
    <source>
        <dbReference type="PROSITE-ProRule" id="PRU01303"/>
    </source>
</evidence>
<dbReference type="InterPro" id="IPR009466">
    <property type="entry name" value="NSP14_CoV"/>
</dbReference>
<dbReference type="InterPro" id="IPR044356">
    <property type="entry name" value="RdRp_alphaCoV"/>
</dbReference>
<dbReference type="InterPro" id="IPR044343">
    <property type="entry name" value="NSP13_1B_dom_CoV"/>
</dbReference>
<dbReference type="CDD" id="cd21171">
    <property type="entry name" value="NTD_alpha_betaCoV_Nsp15-like"/>
    <property type="match status" value="1"/>
</dbReference>
<feature type="domain" description="Nsp15 N-terminal oligomerization" evidence="74">
    <location>
        <begin position="6045"/>
        <end position="6105"/>
    </location>
</feature>
<dbReference type="CDD" id="cd21167">
    <property type="entry name" value="M_alpha_beta_cv_Nsp15-like"/>
    <property type="match status" value="1"/>
</dbReference>
<dbReference type="GO" id="GO:0033644">
    <property type="term" value="C:host cell membrane"/>
    <property type="evidence" value="ECO:0007669"/>
    <property type="project" value="UniProtKB-SubCell"/>
</dbReference>
<keyword evidence="29" id="KW-0862">Zinc</keyword>
<dbReference type="Pfam" id="PF01661">
    <property type="entry name" value="Macro"/>
    <property type="match status" value="1"/>
</dbReference>
<evidence type="ECO:0000259" key="80">
    <source>
        <dbReference type="PROSITE" id="PS51993"/>
    </source>
</evidence>
<comment type="cofactor">
    <cofactor evidence="2">
        <name>Mn(2+)</name>
        <dbReference type="ChEBI" id="CHEBI:29035"/>
    </cofactor>
</comment>
<dbReference type="PROSITE" id="PS52000">
    <property type="entry name" value="COV_NSP12_IF"/>
    <property type="match status" value="1"/>
</dbReference>
<protein>
    <recommendedName>
        <fullName evidence="7">Replicase polyprotein 1ab</fullName>
    </recommendedName>
    <alternativeName>
        <fullName evidence="45">ORF1ab polyprotein</fullName>
    </alternativeName>
</protein>
<dbReference type="Gene3D" id="3.30.160.820">
    <property type="entry name" value="Nsp15 N-terminal domain-like"/>
    <property type="match status" value="1"/>
</dbReference>
<dbReference type="PROSITE" id="PS51953">
    <property type="entry name" value="NIV_EXON"/>
    <property type="match status" value="1"/>
</dbReference>
<evidence type="ECO:0000256" key="12">
    <source>
        <dbReference type="ARBA" id="ARBA00022632"/>
    </source>
</evidence>
<dbReference type="Pfam" id="PF06478">
    <property type="entry name" value="CoV_RPol_N"/>
    <property type="match status" value="1"/>
</dbReference>
<feature type="active site" evidence="53">
    <location>
        <position position="6285"/>
    </location>
</feature>
<dbReference type="EMBL" id="PP273172">
    <property type="protein sequence ID" value="WWB00495.1"/>
    <property type="molecule type" value="Genomic_RNA"/>
</dbReference>
<dbReference type="InterPro" id="IPR046440">
    <property type="entry name" value="AV_NSP11N_COV_NSP15M"/>
</dbReference>
<comment type="catalytic activity">
    <reaction evidence="48">
        <text>ATP + H2O = ADP + phosphate + H(+)</text>
        <dbReference type="Rhea" id="RHEA:13065"/>
        <dbReference type="ChEBI" id="CHEBI:15377"/>
        <dbReference type="ChEBI" id="CHEBI:15378"/>
        <dbReference type="ChEBI" id="CHEBI:30616"/>
        <dbReference type="ChEBI" id="CHEBI:43474"/>
        <dbReference type="ChEBI" id="CHEBI:456216"/>
        <dbReference type="EC" id="3.6.4.13"/>
    </reaction>
</comment>
<dbReference type="SUPFAM" id="SSF50494">
    <property type="entry name" value="Trypsin-like serine proteases"/>
    <property type="match status" value="1"/>
</dbReference>
<dbReference type="PROSITE" id="PS51951">
    <property type="entry name" value="COV_NSP9_SSRNA_BD"/>
    <property type="match status" value="1"/>
</dbReference>
<dbReference type="PROSITE" id="PS51946">
    <property type="entry name" value="COV_NSP4C"/>
    <property type="match status" value="1"/>
</dbReference>
<evidence type="ECO:0000256" key="46">
    <source>
        <dbReference type="ARBA" id="ARBA00043918"/>
    </source>
</evidence>
<dbReference type="SUPFAM" id="SSF53335">
    <property type="entry name" value="S-adenosyl-L-methionine-dependent methyltransferases"/>
    <property type="match status" value="1"/>
</dbReference>
<dbReference type="GO" id="GO:0003724">
    <property type="term" value="F:RNA helicase activity"/>
    <property type="evidence" value="ECO:0007669"/>
    <property type="project" value="UniProtKB-EC"/>
</dbReference>
<dbReference type="InterPro" id="IPR037204">
    <property type="entry name" value="NSP7_sf_CoV"/>
</dbReference>
<keyword evidence="24 51" id="KW-0863">Zinc-finger</keyword>
<evidence type="ECO:0000259" key="59">
    <source>
        <dbReference type="PROSITE" id="PS51653"/>
    </source>
</evidence>
<evidence type="ECO:0000256" key="17">
    <source>
        <dbReference type="ARBA" id="ARBA00022695"/>
    </source>
</evidence>
<keyword evidence="34" id="KW-0694">RNA-binding</keyword>
<dbReference type="PROSITE" id="PS51954">
    <property type="entry name" value="COV_N7_MTASE"/>
    <property type="match status" value="1"/>
</dbReference>
<dbReference type="GO" id="GO:0044172">
    <property type="term" value="C:host cell endoplasmic reticulum-Golgi intermediate compartment"/>
    <property type="evidence" value="ECO:0007669"/>
    <property type="project" value="UniProtKB-SubCell"/>
</dbReference>
<dbReference type="CDD" id="cd21558">
    <property type="entry name" value="alphaCoV-Nsp6"/>
    <property type="match status" value="1"/>
</dbReference>
<dbReference type="PROSITE" id="PS51124">
    <property type="entry name" value="PEPTIDASE_C16"/>
    <property type="match status" value="2"/>
</dbReference>
<dbReference type="CDD" id="cd21731">
    <property type="entry name" value="alphaCoV_PLPro"/>
    <property type="match status" value="1"/>
</dbReference>
<dbReference type="PROSITE" id="PS51154">
    <property type="entry name" value="MACRO"/>
    <property type="match status" value="1"/>
</dbReference>
<dbReference type="InterPro" id="IPR036333">
    <property type="entry name" value="NSP10_sf_CoV"/>
</dbReference>
<dbReference type="InterPro" id="IPR044863">
    <property type="entry name" value="NIRAN"/>
</dbReference>
<feature type="domain" description="Nsp4C" evidence="63">
    <location>
        <begin position="2808"/>
        <end position="2903"/>
    </location>
</feature>
<feature type="transmembrane region" description="Helical" evidence="54">
    <location>
        <begin position="2663"/>
        <end position="2687"/>
    </location>
</feature>
<keyword evidence="39 54" id="KW-0472">Membrane</keyword>
<keyword evidence="21" id="KW-0547">Nucleotide-binding</keyword>
<dbReference type="InterPro" id="IPR027352">
    <property type="entry name" value="NSP13_ZBD_CoV-like"/>
</dbReference>
<evidence type="ECO:0000256" key="10">
    <source>
        <dbReference type="ARBA" id="ARBA00022581"/>
    </source>
</evidence>
<dbReference type="Pfam" id="PF19215">
    <property type="entry name" value="CoV_NSP15_C"/>
    <property type="match status" value="1"/>
</dbReference>
<feature type="domain" description="CV ZBD" evidence="59">
    <location>
        <begin position="4930"/>
        <end position="5042"/>
    </location>
</feature>
<dbReference type="InterPro" id="IPR018995">
    <property type="entry name" value="RNA_synth_NSP10_CoV"/>
</dbReference>
<evidence type="ECO:0000256" key="33">
    <source>
        <dbReference type="ARBA" id="ARBA00022876"/>
    </source>
</evidence>
<dbReference type="InterPro" id="IPR049894">
    <property type="entry name" value="COV_NSP3_3ECTO"/>
</dbReference>
<dbReference type="Pfam" id="PF19218">
    <property type="entry name" value="CoV_NSP3_C"/>
    <property type="match status" value="1"/>
</dbReference>
<feature type="domain" description="Nidovirus-type SAM-dependent 2'-O-MTase" evidence="72">
    <location>
        <begin position="6384"/>
        <end position="6680"/>
    </location>
</feature>
<evidence type="ECO:0000256" key="40">
    <source>
        <dbReference type="ARBA" id="ARBA00023157"/>
    </source>
</evidence>
<feature type="transmembrane region" description="Helical" evidence="54">
    <location>
        <begin position="1935"/>
        <end position="1953"/>
    </location>
</feature>
<evidence type="ECO:0000256" key="41">
    <source>
        <dbReference type="ARBA" id="ARBA00023200"/>
    </source>
</evidence>
<dbReference type="GO" id="GO:0008242">
    <property type="term" value="F:omega peptidase activity"/>
    <property type="evidence" value="ECO:0007669"/>
    <property type="project" value="InterPro"/>
</dbReference>
<evidence type="ECO:0000256" key="3">
    <source>
        <dbReference type="ARBA" id="ARBA00004301"/>
    </source>
</evidence>
<dbReference type="SUPFAM" id="SSF52949">
    <property type="entry name" value="Macro domain-like"/>
    <property type="match status" value="1"/>
</dbReference>
<dbReference type="Gene3D" id="6.10.140.2090">
    <property type="match status" value="1"/>
</dbReference>
<feature type="transmembrane region" description="Helical" evidence="54">
    <location>
        <begin position="2769"/>
        <end position="2789"/>
    </location>
</feature>
<evidence type="ECO:0000256" key="39">
    <source>
        <dbReference type="ARBA" id="ARBA00023136"/>
    </source>
</evidence>
<evidence type="ECO:0000256" key="54">
    <source>
        <dbReference type="SAM" id="Phobius"/>
    </source>
</evidence>
<dbReference type="Pfam" id="PF06460">
    <property type="entry name" value="CoV_Methyltr_2"/>
    <property type="match status" value="1"/>
</dbReference>
<dbReference type="InterPro" id="IPR043174">
    <property type="entry name" value="NSP15_middle_sf"/>
</dbReference>
<feature type="domain" description="CoV Nsp2 C-terminal" evidence="78">
    <location>
        <begin position="770"/>
        <end position="886"/>
    </location>
</feature>
<evidence type="ECO:0000256" key="7">
    <source>
        <dbReference type="ARBA" id="ARBA00022087"/>
    </source>
</evidence>
<evidence type="ECO:0000256" key="48">
    <source>
        <dbReference type="ARBA" id="ARBA00047984"/>
    </source>
</evidence>
<feature type="domain" description="RdRp catalytic" evidence="55">
    <location>
        <begin position="4609"/>
        <end position="4771"/>
    </location>
</feature>
<dbReference type="InterPro" id="IPR011050">
    <property type="entry name" value="Pectin_lyase_fold/virulence"/>
</dbReference>
<dbReference type="Pfam" id="PF19213">
    <property type="entry name" value="CoV_NSP6"/>
    <property type="match status" value="1"/>
</dbReference>
<evidence type="ECO:0000256" key="2">
    <source>
        <dbReference type="ARBA" id="ARBA00001936"/>
    </source>
</evidence>
<feature type="domain" description="Peptidase C16" evidence="56">
    <location>
        <begin position="1607"/>
        <end position="1862"/>
    </location>
</feature>
<dbReference type="GO" id="GO:0006508">
    <property type="term" value="P:proteolysis"/>
    <property type="evidence" value="ECO:0007669"/>
    <property type="project" value="UniProtKB-KW"/>
</dbReference>
<evidence type="ECO:0000259" key="60">
    <source>
        <dbReference type="PROSITE" id="PS51657"/>
    </source>
</evidence>
<keyword evidence="9" id="KW-0696">RNA-directed RNA polymerase</keyword>
<dbReference type="Gene3D" id="3.30.70.3540">
    <property type="entry name" value="Nsp8 replicase, head domain"/>
    <property type="match status" value="1"/>
</dbReference>
<dbReference type="InterPro" id="IPR043178">
    <property type="entry name" value="PLpro_thumb_sf_CoV"/>
</dbReference>
<dbReference type="Pfam" id="PF19211">
    <property type="entry name" value="CoV_NSP2_N"/>
    <property type="match status" value="1"/>
</dbReference>
<feature type="active site" evidence="53">
    <location>
        <position position="6326"/>
    </location>
</feature>
<feature type="active site" evidence="52">
    <location>
        <position position="5717"/>
    </location>
</feature>
<dbReference type="PROSITE" id="PS51653">
    <property type="entry name" value="CV_ZBD"/>
    <property type="match status" value="1"/>
</dbReference>
<comment type="catalytic activity">
    <reaction evidence="50">
        <text>a 5'-end (N(7)-methyl 5'-triphosphoguanosine)-ribonucleoside in mRNA + S-adenosyl-L-methionine = a 5'-end (N(7)-methyl 5'-triphosphoguanosine)-(2'-O-methyl-ribonucleoside) in mRNA + S-adenosyl-L-homocysteine + H(+)</text>
        <dbReference type="Rhea" id="RHEA:67020"/>
        <dbReference type="Rhea" id="RHEA-COMP:17167"/>
        <dbReference type="Rhea" id="RHEA-COMP:17168"/>
        <dbReference type="ChEBI" id="CHEBI:15378"/>
        <dbReference type="ChEBI" id="CHEBI:57856"/>
        <dbReference type="ChEBI" id="CHEBI:59789"/>
        <dbReference type="ChEBI" id="CHEBI:156461"/>
        <dbReference type="ChEBI" id="CHEBI:167609"/>
        <dbReference type="EC" id="2.1.1.57"/>
    </reaction>
</comment>
<dbReference type="CDD" id="cd21830">
    <property type="entry name" value="alphaCoV_Nsp8"/>
    <property type="match status" value="1"/>
</dbReference>
<keyword evidence="17" id="KW-0548">Nucleotidyltransferase</keyword>
<keyword evidence="22" id="KW-0688">Ribosomal frameshifting</keyword>
<dbReference type="PROSITE" id="PS51952">
    <property type="entry name" value="COV_EXON_MTASE_COACT"/>
    <property type="match status" value="1"/>
</dbReference>
<dbReference type="PROSITE" id="PS51943">
    <property type="entry name" value="COV_NSP3A_UBL"/>
    <property type="match status" value="1"/>
</dbReference>
<evidence type="ECO:0000259" key="67">
    <source>
        <dbReference type="PROSITE" id="PS51950"/>
    </source>
</evidence>
<dbReference type="GO" id="GO:0003723">
    <property type="term" value="F:RNA binding"/>
    <property type="evidence" value="ECO:0007669"/>
    <property type="project" value="UniProtKB-KW"/>
</dbReference>
<dbReference type="InterPro" id="IPR029063">
    <property type="entry name" value="SAM-dependent_MTases_sf"/>
</dbReference>
<dbReference type="PROSITE" id="PS51961">
    <property type="entry name" value="AV_NSP11N_COV_NSP15M"/>
    <property type="match status" value="1"/>
</dbReference>
<comment type="function">
    <text evidence="46">RNA-directed RNA polymerase that catalyzes the transcription of viral genomic and subgenomic RNAs. Acts in complex with nsp7 and nsp8 to transcribe both the minus and positive strands of genomic RNA. The kinase-like NiRAN domain of NSP12 attaches one or more nucleotides to the amino terminus of NSP9, forming a covalent RNA-protein intermediate that serves as transcription/replication primer. Subgenomic RNAs (sgRNAs) are formed by discontinuous transcription: The polymerase has the ability to pause at transcription-regulating sequences (TRS) and jump to the leader TRS, resulting in a major deletion. This creates a series of subgenomic RNAs that are replicated, transcribed and translated. In addition, Nsp12 is a subunit of the viral RNA capping enzyme that catalyzes the RNA guanylyltransferase reaction for genomic and sub-genomic RNAs. Subsequently, the NiRAN domain transfers RNA to GDP, and forms the core cap structure GpppA-RNA.</text>
</comment>
<feature type="transmembrane region" description="Helical" evidence="54">
    <location>
        <begin position="3337"/>
        <end position="3358"/>
    </location>
</feature>
<evidence type="ECO:0000256" key="47">
    <source>
        <dbReference type="ARBA" id="ARBA00043928"/>
    </source>
</evidence>
<dbReference type="PROSITE" id="PS51948">
    <property type="entry name" value="COV_NSP12_RDRP"/>
    <property type="match status" value="1"/>
</dbReference>
<evidence type="ECO:0000259" key="72">
    <source>
        <dbReference type="PROSITE" id="PS51955"/>
    </source>
</evidence>
<dbReference type="InterPro" id="IPR002589">
    <property type="entry name" value="Macro_dom"/>
</dbReference>
<dbReference type="CDD" id="cd21473">
    <property type="entry name" value="cv_Nsp4_TM"/>
    <property type="match status" value="1"/>
</dbReference>
<dbReference type="CDD" id="cd21588">
    <property type="entry name" value="alphaCoV_RdRp"/>
    <property type="match status" value="1"/>
</dbReference>
<dbReference type="Pfam" id="PF08716">
    <property type="entry name" value="CoV_NSP7"/>
    <property type="match status" value="1"/>
</dbReference>
<evidence type="ECO:0000256" key="16">
    <source>
        <dbReference type="ARBA" id="ARBA00022692"/>
    </source>
</evidence>
<dbReference type="Gene3D" id="1.10.8.370">
    <property type="entry name" value="nsp7 replicase"/>
    <property type="match status" value="1"/>
</dbReference>
<feature type="domain" description="Nsp12 RNA-dependent RNA polymerase" evidence="65">
    <location>
        <begin position="4362"/>
        <end position="4929"/>
    </location>
</feature>
<evidence type="ECO:0000256" key="23">
    <source>
        <dbReference type="ARBA" id="ARBA00022759"/>
    </source>
</evidence>
<feature type="domain" description="NiRAN" evidence="64">
    <location>
        <begin position="4008"/>
        <end position="4257"/>
    </location>
</feature>
<dbReference type="InterPro" id="IPR008740">
    <property type="entry name" value="Peptidase_C30_CoV"/>
</dbReference>